<feature type="modified residue" description="FMN phosphoryl threonine" evidence="16">
    <location>
        <position position="236"/>
    </location>
</feature>
<sequence length="416" mass="47364">MNIKNFLKKYEHHFKDKGKFEKYYPLYEAISSIFYTSGYVTKSKSHIRDTTDIKRIMFLVYISIFPAMFWGIYNIGDQIISNLNHLYNNIELNTIIKNNWHYNFTRFLGFSLLNDAKYGSKIILGSIYFFSIYSVVFITGAFWEILFAIIRKHEINEGFFVTSILFSLTLPPTIPLWQAALGISFGTVIAKEIFGGTGYNFLNPALAGRAFLFFSYPAQISGELVWTAIDGFSGATPLSQWALDGGKALINTITGEPITWIQAFIGKIPGSIGEVSTLMIFIGGFFIIFLRIASWRIIIGIMIGMITLSYLFNFIGSDKNNLFSMPWWWHMVLGGFAFGMFFMATDPTTTSFTNKGKFAYGILIGSMCIVIRILNPVYPEGMMLAILFANLFAPIFDYIVIQLNIKKRKKHDDQKN</sequence>
<keyword evidence="9 16" id="KW-1133">Transmembrane helix</keyword>
<keyword evidence="14 16" id="KW-0472">Membrane</keyword>
<evidence type="ECO:0000256" key="4">
    <source>
        <dbReference type="ARBA" id="ARBA00022553"/>
    </source>
</evidence>
<dbReference type="Proteomes" id="UP001497533">
    <property type="component" value="Chromosome"/>
</dbReference>
<evidence type="ECO:0000313" key="18">
    <source>
        <dbReference type="Proteomes" id="UP001497533"/>
    </source>
</evidence>
<dbReference type="NCBIfam" id="TIGR01937">
    <property type="entry name" value="nqrB"/>
    <property type="match status" value="1"/>
</dbReference>
<feature type="transmembrane region" description="Helical" evidence="16">
    <location>
        <begin position="56"/>
        <end position="76"/>
    </location>
</feature>
<keyword evidence="8 16" id="KW-1278">Translocase</keyword>
<keyword evidence="11 16" id="KW-0915">Sodium</keyword>
<dbReference type="NCBIfam" id="NF003756">
    <property type="entry name" value="PRK05349.1"/>
    <property type="match status" value="1"/>
</dbReference>
<accession>A0ABM9NPR7</accession>
<comment type="similarity">
    <text evidence="16">Belongs to the NqrB/RnfD family.</text>
</comment>
<dbReference type="InterPro" id="IPR004338">
    <property type="entry name" value="NqrB/RnfD"/>
</dbReference>
<keyword evidence="1 16" id="KW-0813">Transport</keyword>
<evidence type="ECO:0000256" key="11">
    <source>
        <dbReference type="ARBA" id="ARBA00023053"/>
    </source>
</evidence>
<feature type="transmembrane region" description="Helical" evidence="16">
    <location>
        <begin position="158"/>
        <end position="177"/>
    </location>
</feature>
<comment type="subcellular location">
    <subcellularLocation>
        <location evidence="16">Cell membrane</location>
        <topology evidence="16">Multi-pass membrane protein</topology>
    </subcellularLocation>
</comment>
<comment type="function">
    <text evidence="16">NQR complex catalyzes the reduction of ubiquinone-1 to ubiquinol by two successive reactions, coupled with the transport of Na(+) ions from the cytoplasm to the periplasm. NqrA to NqrE are probably involved in the second step, the conversion of ubisemiquinone to ubiquinol.</text>
</comment>
<evidence type="ECO:0000256" key="5">
    <source>
        <dbReference type="ARBA" id="ARBA00022630"/>
    </source>
</evidence>
<keyword evidence="18" id="KW-1185">Reference proteome</keyword>
<evidence type="ECO:0000313" key="17">
    <source>
        <dbReference type="EMBL" id="CAL1329479.1"/>
    </source>
</evidence>
<evidence type="ECO:0000256" key="1">
    <source>
        <dbReference type="ARBA" id="ARBA00022448"/>
    </source>
</evidence>
<dbReference type="InterPro" id="IPR010966">
    <property type="entry name" value="NqrB"/>
</dbReference>
<comment type="subunit">
    <text evidence="16">Composed of six subunits; NqrA, NqrB, NqrC, NqrD, NqrE and NqrF.</text>
</comment>
<comment type="cofactor">
    <cofactor evidence="16">
        <name>FMN</name>
        <dbReference type="ChEBI" id="CHEBI:58210"/>
    </cofactor>
</comment>
<evidence type="ECO:0000256" key="12">
    <source>
        <dbReference type="ARBA" id="ARBA00023065"/>
    </source>
</evidence>
<keyword evidence="5 16" id="KW-0285">Flavoprotein</keyword>
<evidence type="ECO:0000256" key="16">
    <source>
        <dbReference type="HAMAP-Rule" id="MF_00426"/>
    </source>
</evidence>
<feature type="transmembrane region" description="Helical" evidence="16">
    <location>
        <begin position="327"/>
        <end position="345"/>
    </location>
</feature>
<keyword evidence="13 16" id="KW-0830">Ubiquinone</keyword>
<evidence type="ECO:0000256" key="3">
    <source>
        <dbReference type="ARBA" id="ARBA00022519"/>
    </source>
</evidence>
<keyword evidence="15 16" id="KW-0739">Sodium transport</keyword>
<keyword evidence="3" id="KW-0997">Cell inner membrane</keyword>
<name>A0ABM9NPR7_9GAMM</name>
<proteinExistence type="inferred from homology"/>
<dbReference type="PANTHER" id="PTHR30578">
    <property type="entry name" value="ELECTRON TRANSPORT COMPLEX PROTEIN RNFD"/>
    <property type="match status" value="1"/>
</dbReference>
<dbReference type="PIRSF" id="PIRSF016055">
    <property type="entry name" value="NADH-UbQ_OxRdtase_B_su"/>
    <property type="match status" value="1"/>
</dbReference>
<evidence type="ECO:0000256" key="15">
    <source>
        <dbReference type="ARBA" id="ARBA00023201"/>
    </source>
</evidence>
<dbReference type="RefSeq" id="WP_341764937.1">
    <property type="nucleotide sequence ID" value="NZ_OZ034688.1"/>
</dbReference>
<keyword evidence="7 16" id="KW-0812">Transmembrane</keyword>
<evidence type="ECO:0000256" key="2">
    <source>
        <dbReference type="ARBA" id="ARBA00022475"/>
    </source>
</evidence>
<keyword evidence="6 16" id="KW-0288">FMN</keyword>
<evidence type="ECO:0000256" key="7">
    <source>
        <dbReference type="ARBA" id="ARBA00022692"/>
    </source>
</evidence>
<evidence type="ECO:0000256" key="10">
    <source>
        <dbReference type="ARBA" id="ARBA00023027"/>
    </source>
</evidence>
<dbReference type="HAMAP" id="MF_00426">
    <property type="entry name" value="NqrB"/>
    <property type="match status" value="1"/>
</dbReference>
<feature type="transmembrane region" description="Helical" evidence="16">
    <location>
        <begin position="297"/>
        <end position="315"/>
    </location>
</feature>
<evidence type="ECO:0000256" key="13">
    <source>
        <dbReference type="ARBA" id="ARBA00023075"/>
    </source>
</evidence>
<gene>
    <name evidence="16 17" type="primary">nqrB</name>
    <name evidence="17" type="ORF">PRHACTZTBTEA_570</name>
</gene>
<protein>
    <recommendedName>
        <fullName evidence="16">Na(+)-translocating NADH-quinone reductase subunit B</fullName>
        <shortName evidence="16">Na(+)-NQR subunit B</shortName>
        <shortName evidence="16">Na(+)-translocating NQR subunit B</shortName>
        <ecNumber evidence="16">7.2.1.1</ecNumber>
    </recommendedName>
    <alternativeName>
        <fullName evidence="16">NQR complex subunit B</fullName>
    </alternativeName>
    <alternativeName>
        <fullName evidence="16">NQR-1 subunit B</fullName>
    </alternativeName>
</protein>
<keyword evidence="2 16" id="KW-1003">Cell membrane</keyword>
<dbReference type="EC" id="7.2.1.1" evidence="16"/>
<feature type="transmembrane region" description="Helical" evidence="16">
    <location>
        <begin position="272"/>
        <end position="290"/>
    </location>
</feature>
<keyword evidence="12 16" id="KW-0406">Ion transport</keyword>
<dbReference type="Pfam" id="PF03116">
    <property type="entry name" value="NQR2_RnfD_RnfE"/>
    <property type="match status" value="1"/>
</dbReference>
<reference evidence="17" key="1">
    <citation type="submission" date="2024-04" db="EMBL/GenBank/DDBJ databases">
        <authorList>
            <person name="Manzano-Marin A."/>
            <person name="Manzano-Marin A."/>
            <person name="Alejandro Manzano Marin A."/>
        </authorList>
    </citation>
    <scope>NUCLEOTIDE SEQUENCE [LARGE SCALE GENOMIC DNA]</scope>
    <source>
        <strain evidence="17">TABTEA</strain>
    </source>
</reference>
<feature type="transmembrane region" description="Helical" evidence="16">
    <location>
        <begin position="122"/>
        <end position="146"/>
    </location>
</feature>
<feature type="transmembrane region" description="Helical" evidence="16">
    <location>
        <begin position="357"/>
        <end position="375"/>
    </location>
</feature>
<feature type="transmembrane region" description="Helical" evidence="16">
    <location>
        <begin position="381"/>
        <end position="401"/>
    </location>
</feature>
<keyword evidence="4 16" id="KW-0597">Phosphoprotein</keyword>
<dbReference type="EMBL" id="OZ034688">
    <property type="protein sequence ID" value="CAL1329479.1"/>
    <property type="molecule type" value="Genomic_DNA"/>
</dbReference>
<dbReference type="PANTHER" id="PTHR30578:SF1">
    <property type="entry name" value="NA(+)-TRANSLOCATING NADH-QUINONE REDUCTASE SUBUNIT B"/>
    <property type="match status" value="1"/>
</dbReference>
<comment type="catalytic activity">
    <reaction evidence="16">
        <text>a ubiquinone + n Na(+)(in) + NADH + H(+) = a ubiquinol + n Na(+)(out) + NAD(+)</text>
        <dbReference type="Rhea" id="RHEA:47748"/>
        <dbReference type="Rhea" id="RHEA-COMP:9565"/>
        <dbReference type="Rhea" id="RHEA-COMP:9566"/>
        <dbReference type="ChEBI" id="CHEBI:15378"/>
        <dbReference type="ChEBI" id="CHEBI:16389"/>
        <dbReference type="ChEBI" id="CHEBI:17976"/>
        <dbReference type="ChEBI" id="CHEBI:29101"/>
        <dbReference type="ChEBI" id="CHEBI:57540"/>
        <dbReference type="ChEBI" id="CHEBI:57945"/>
        <dbReference type="EC" id="7.2.1.1"/>
    </reaction>
</comment>
<evidence type="ECO:0000256" key="9">
    <source>
        <dbReference type="ARBA" id="ARBA00022989"/>
    </source>
</evidence>
<evidence type="ECO:0000256" key="14">
    <source>
        <dbReference type="ARBA" id="ARBA00023136"/>
    </source>
</evidence>
<keyword evidence="10 16" id="KW-0520">NAD</keyword>
<evidence type="ECO:0000256" key="8">
    <source>
        <dbReference type="ARBA" id="ARBA00022967"/>
    </source>
</evidence>
<organism evidence="17 18">
    <name type="scientific">Candidatus Providencia siddallii</name>
    <dbReference type="NCBI Taxonomy" id="1715285"/>
    <lineage>
        <taxon>Bacteria</taxon>
        <taxon>Pseudomonadati</taxon>
        <taxon>Pseudomonadota</taxon>
        <taxon>Gammaproteobacteria</taxon>
        <taxon>Enterobacterales</taxon>
        <taxon>Morganellaceae</taxon>
        <taxon>Providencia</taxon>
    </lineage>
</organism>
<evidence type="ECO:0000256" key="6">
    <source>
        <dbReference type="ARBA" id="ARBA00022643"/>
    </source>
</evidence>